<evidence type="ECO:0000313" key="1">
    <source>
        <dbReference type="EMBL" id="GAA4362088.1"/>
    </source>
</evidence>
<name>A0ABP8IL27_9BACT</name>
<proteinExistence type="predicted"/>
<dbReference type="Gene3D" id="3.10.28.10">
    <property type="entry name" value="Homing endonucleases"/>
    <property type="match status" value="1"/>
</dbReference>
<reference evidence="2" key="1">
    <citation type="journal article" date="2019" name="Int. J. Syst. Evol. Microbiol.">
        <title>The Global Catalogue of Microorganisms (GCM) 10K type strain sequencing project: providing services to taxonomists for standard genome sequencing and annotation.</title>
        <authorList>
            <consortium name="The Broad Institute Genomics Platform"/>
            <consortium name="The Broad Institute Genome Sequencing Center for Infectious Disease"/>
            <person name="Wu L."/>
            <person name="Ma J."/>
        </authorList>
    </citation>
    <scope>NUCLEOTIDE SEQUENCE [LARGE SCALE GENOMIC DNA]</scope>
    <source>
        <strain evidence="2">JCM 17923</strain>
    </source>
</reference>
<dbReference type="EMBL" id="BAABGZ010000064">
    <property type="protein sequence ID" value="GAA4362088.1"/>
    <property type="molecule type" value="Genomic_DNA"/>
</dbReference>
<sequence>MKTKKNDLSISDRADIVHRYIDGESCTSISKGYNTHEQTVMRLVKEAGHTSRCASYSHRTKSLNEKAFKVLTPESAYWVGFLMADGCVRWRTPLSARVTLSLQAKDRKHIEKYRLFLGSSHSITLDASSCKTRPNVQPKFMLSIASAEIARDLESYGVGPNKTISAQAKSRELVDSPHFWRGVVDGDGCIGEGTKGQAVLNLVGTKDLLTQFQAFVKRYCPKAAATPRKQENIYQLALGHRQAEEIVSVLYRGALISLERKQKIAETILSKADALLARSCIRCRESVPAKLNRRTKYCSAFCRRQTEVERERKRRASPQA</sequence>
<evidence type="ECO:0008006" key="3">
    <source>
        <dbReference type="Google" id="ProtNLM"/>
    </source>
</evidence>
<accession>A0ABP8IL27</accession>
<comment type="caution">
    <text evidence="1">The sequence shown here is derived from an EMBL/GenBank/DDBJ whole genome shotgun (WGS) entry which is preliminary data.</text>
</comment>
<organism evidence="1 2">
    <name type="scientific">Hymenobacter saemangeumensis</name>
    <dbReference type="NCBI Taxonomy" id="1084522"/>
    <lineage>
        <taxon>Bacteria</taxon>
        <taxon>Pseudomonadati</taxon>
        <taxon>Bacteroidota</taxon>
        <taxon>Cytophagia</taxon>
        <taxon>Cytophagales</taxon>
        <taxon>Hymenobacteraceae</taxon>
        <taxon>Hymenobacter</taxon>
    </lineage>
</organism>
<evidence type="ECO:0000313" key="2">
    <source>
        <dbReference type="Proteomes" id="UP001501153"/>
    </source>
</evidence>
<protein>
    <recommendedName>
        <fullName evidence="3">DOD-type homing endonuclease domain-containing protein</fullName>
    </recommendedName>
</protein>
<gene>
    <name evidence="1" type="ORF">GCM10023185_29660</name>
</gene>
<keyword evidence="2" id="KW-1185">Reference proteome</keyword>
<dbReference type="Proteomes" id="UP001501153">
    <property type="component" value="Unassembled WGS sequence"/>
</dbReference>
<dbReference type="InterPro" id="IPR027434">
    <property type="entry name" value="Homing_endonucl"/>
</dbReference>